<keyword evidence="9" id="KW-0813">Transport</keyword>
<evidence type="ECO:0000256" key="1">
    <source>
        <dbReference type="ARBA" id="ARBA00001935"/>
    </source>
</evidence>
<dbReference type="PANTHER" id="PTHR11709:SF361">
    <property type="entry name" value="IRON TRANSPORT MULTICOPPER OXIDASE FET3"/>
    <property type="match status" value="1"/>
</dbReference>
<dbReference type="InterPro" id="IPR011706">
    <property type="entry name" value="Cu-oxidase_C"/>
</dbReference>
<keyword evidence="4" id="KW-0479">Metal-binding</keyword>
<comment type="caution">
    <text evidence="15">The sequence shown here is derived from an EMBL/GenBank/DDBJ whole genome shotgun (WGS) entry which is preliminary data.</text>
</comment>
<evidence type="ECO:0000256" key="4">
    <source>
        <dbReference type="ARBA" id="ARBA00022723"/>
    </source>
</evidence>
<comment type="similarity">
    <text evidence="2">Belongs to the multicopper oxidase family.</text>
</comment>
<proteinExistence type="inferred from homology"/>
<dbReference type="Pfam" id="PF07731">
    <property type="entry name" value="Cu-oxidase_2"/>
    <property type="match status" value="1"/>
</dbReference>
<dbReference type="InterPro" id="IPR045087">
    <property type="entry name" value="Cu-oxidase_fam"/>
</dbReference>
<keyword evidence="8" id="KW-0186">Copper</keyword>
<evidence type="ECO:0000259" key="13">
    <source>
        <dbReference type="Pfam" id="PF07731"/>
    </source>
</evidence>
<feature type="domain" description="Plastocyanin-like" evidence="14">
    <location>
        <begin position="27"/>
        <end position="141"/>
    </location>
</feature>
<dbReference type="Pfam" id="PF00394">
    <property type="entry name" value="Cu-oxidase"/>
    <property type="match status" value="1"/>
</dbReference>
<dbReference type="PROSITE" id="PS00079">
    <property type="entry name" value="MULTICOPPER_OXIDASE1"/>
    <property type="match status" value="1"/>
</dbReference>
<keyword evidence="7" id="KW-0408">Iron</keyword>
<dbReference type="InterPro" id="IPR008972">
    <property type="entry name" value="Cupredoxin"/>
</dbReference>
<name>A0ABR4NVS5_9SACH</name>
<evidence type="ECO:0000259" key="14">
    <source>
        <dbReference type="Pfam" id="PF07732"/>
    </source>
</evidence>
<evidence type="ECO:0000259" key="12">
    <source>
        <dbReference type="Pfam" id="PF00394"/>
    </source>
</evidence>
<evidence type="ECO:0000256" key="2">
    <source>
        <dbReference type="ARBA" id="ARBA00010609"/>
    </source>
</evidence>
<accession>A0ABR4NVS5</accession>
<gene>
    <name evidence="15" type="ORF">RNJ44_04689</name>
</gene>
<dbReference type="InterPro" id="IPR002355">
    <property type="entry name" value="Cu_oxidase_Cu_BS"/>
</dbReference>
<dbReference type="PROSITE" id="PS00080">
    <property type="entry name" value="MULTICOPPER_OXIDASE2"/>
    <property type="match status" value="1"/>
</dbReference>
<dbReference type="InterPro" id="IPR011707">
    <property type="entry name" value="Cu-oxidase-like_N"/>
</dbReference>
<evidence type="ECO:0000313" key="16">
    <source>
        <dbReference type="Proteomes" id="UP001623330"/>
    </source>
</evidence>
<keyword evidence="10" id="KW-0812">Transmembrane</keyword>
<keyword evidence="10" id="KW-1133">Transmembrane helix</keyword>
<dbReference type="InterPro" id="IPR001117">
    <property type="entry name" value="Cu-oxidase_2nd"/>
</dbReference>
<dbReference type="Pfam" id="PF07732">
    <property type="entry name" value="Cu-oxidase_3"/>
    <property type="match status" value="1"/>
</dbReference>
<feature type="domain" description="Plastocyanin-like" evidence="13">
    <location>
        <begin position="361"/>
        <end position="501"/>
    </location>
</feature>
<evidence type="ECO:0000256" key="3">
    <source>
        <dbReference type="ARBA" id="ARBA00022496"/>
    </source>
</evidence>
<evidence type="ECO:0000256" key="10">
    <source>
        <dbReference type="SAM" id="Phobius"/>
    </source>
</evidence>
<keyword evidence="9" id="KW-0406">Ion transport</keyword>
<evidence type="ECO:0000256" key="6">
    <source>
        <dbReference type="ARBA" id="ARBA00023002"/>
    </source>
</evidence>
<dbReference type="Proteomes" id="UP001623330">
    <property type="component" value="Unassembled WGS sequence"/>
</dbReference>
<dbReference type="EMBL" id="JBEVYD010000005">
    <property type="protein sequence ID" value="KAL3232773.1"/>
    <property type="molecule type" value="Genomic_DNA"/>
</dbReference>
<dbReference type="SUPFAM" id="SSF49503">
    <property type="entry name" value="Cupredoxins"/>
    <property type="match status" value="3"/>
</dbReference>
<evidence type="ECO:0000256" key="8">
    <source>
        <dbReference type="ARBA" id="ARBA00023008"/>
    </source>
</evidence>
<dbReference type="CDD" id="cd13877">
    <property type="entry name" value="CuRO_2_Fet3p_like"/>
    <property type="match status" value="1"/>
</dbReference>
<evidence type="ECO:0000313" key="15">
    <source>
        <dbReference type="EMBL" id="KAL3232773.1"/>
    </source>
</evidence>
<keyword evidence="5 11" id="KW-0732">Signal</keyword>
<organism evidence="15 16">
    <name type="scientific">Nakaseomyces bracarensis</name>
    <dbReference type="NCBI Taxonomy" id="273131"/>
    <lineage>
        <taxon>Eukaryota</taxon>
        <taxon>Fungi</taxon>
        <taxon>Dikarya</taxon>
        <taxon>Ascomycota</taxon>
        <taxon>Saccharomycotina</taxon>
        <taxon>Saccharomycetes</taxon>
        <taxon>Saccharomycetales</taxon>
        <taxon>Saccharomycetaceae</taxon>
        <taxon>Nakaseomyces</taxon>
    </lineage>
</organism>
<dbReference type="InterPro" id="IPR033138">
    <property type="entry name" value="Cu_oxidase_CS"/>
</dbReference>
<sequence>MYLAIVLLATLRVVSAATHVYNWTTGWDWYNVDGIKSRPVITCNGQFPWPDMRVTKGDRIIINLTNGFNNSNTSLHFHGLFQRGNNQMDGVPFLTQCPISPGDTMVYNFTVDENVGTYWYHSHTEGQYEDGFRSMIIIEDGENNENFPYEYDVDLPLSISDWYHKTVDVLTPKFLSVNNPTGAEPIPQNLIINDTKNLTWEVEPDTTYLLRIANIGGFVSQYFWIEDHEMEVVEIDGVYVEKNVTDMLYITVAQRYSVLIHTKNDTSRNFAIMQKFDDTMLDVIPKELQLNATSFMVYNKDAPMPEQNYVDSIDDYLDDFYLVPLQKEELYPEADHVITVDVVMDNLRNGVNYAFFNNITYTTPKVPALLTALSSGDDATNPFIYGTNTNTFVLKKDEIVDLVVNNMDTGKHPFHLHGHIFQMIYRDRSYDDALGEVPHPFDDSNHSSYPEIPVMRDTVYLNPQSSIVLRFKADNPGVWFFHCHIEWHLLQGLAIVLVEDPLGIQETQSQHLTPNGLQVCGNGNIQTAGNAAGNTDDLFNLKGQNIQQKAIPSGFTGKGIVAMTFSCLAGILGVLMISIYGFSEISEPELKVINDLRLSPEEVLEKSSSSSLSGDSEAAVPKRKKYMFF</sequence>
<dbReference type="Gene3D" id="2.60.40.420">
    <property type="entry name" value="Cupredoxins - blue copper proteins"/>
    <property type="match status" value="3"/>
</dbReference>
<protein>
    <submittedName>
        <fullName evidence="15">Iron transport multicopper oxidase FET3</fullName>
    </submittedName>
</protein>
<evidence type="ECO:0000256" key="11">
    <source>
        <dbReference type="SAM" id="SignalP"/>
    </source>
</evidence>
<feature type="chain" id="PRO_5046974389" evidence="11">
    <location>
        <begin position="17"/>
        <end position="629"/>
    </location>
</feature>
<comment type="cofactor">
    <cofactor evidence="1">
        <name>Cu cation</name>
        <dbReference type="ChEBI" id="CHEBI:23378"/>
    </cofactor>
</comment>
<dbReference type="InterPro" id="IPR044130">
    <property type="entry name" value="CuRO_2_Fet3-like"/>
</dbReference>
<keyword evidence="3" id="KW-0410">Iron transport</keyword>
<evidence type="ECO:0000256" key="7">
    <source>
        <dbReference type="ARBA" id="ARBA00023004"/>
    </source>
</evidence>
<evidence type="ECO:0000256" key="9">
    <source>
        <dbReference type="ARBA" id="ARBA00023065"/>
    </source>
</evidence>
<dbReference type="PANTHER" id="PTHR11709">
    <property type="entry name" value="MULTI-COPPER OXIDASE"/>
    <property type="match status" value="1"/>
</dbReference>
<keyword evidence="6" id="KW-0560">Oxidoreductase</keyword>
<feature type="transmembrane region" description="Helical" evidence="10">
    <location>
        <begin position="560"/>
        <end position="582"/>
    </location>
</feature>
<reference evidence="15 16" key="1">
    <citation type="submission" date="2024-05" db="EMBL/GenBank/DDBJ databases">
        <title>Long read based assembly of the Candida bracarensis genome reveals expanded adhesin content.</title>
        <authorList>
            <person name="Marcet-Houben M."/>
            <person name="Ksiezopolska E."/>
            <person name="Gabaldon T."/>
        </authorList>
    </citation>
    <scope>NUCLEOTIDE SEQUENCE [LARGE SCALE GENOMIC DNA]</scope>
    <source>
        <strain evidence="15 16">CBM6</strain>
    </source>
</reference>
<feature type="domain" description="Plastocyanin-like" evidence="12">
    <location>
        <begin position="156"/>
        <end position="300"/>
    </location>
</feature>
<feature type="signal peptide" evidence="11">
    <location>
        <begin position="1"/>
        <end position="16"/>
    </location>
</feature>
<keyword evidence="16" id="KW-1185">Reference proteome</keyword>
<keyword evidence="10" id="KW-0472">Membrane</keyword>
<dbReference type="CDD" id="cd13851">
    <property type="entry name" value="CuRO_1_Fet3p"/>
    <property type="match status" value="1"/>
</dbReference>
<dbReference type="CDD" id="cd13899">
    <property type="entry name" value="CuRO_3_Fet3p"/>
    <property type="match status" value="1"/>
</dbReference>
<evidence type="ECO:0000256" key="5">
    <source>
        <dbReference type="ARBA" id="ARBA00022729"/>
    </source>
</evidence>